<comment type="caution">
    <text evidence="6">The sequence shown here is derived from an EMBL/GenBank/DDBJ whole genome shotgun (WGS) entry which is preliminary data.</text>
</comment>
<evidence type="ECO:0000313" key="6">
    <source>
        <dbReference type="EMBL" id="KAL1872066.1"/>
    </source>
</evidence>
<dbReference type="PROSITE" id="PS50088">
    <property type="entry name" value="ANK_REPEAT"/>
    <property type="match status" value="1"/>
</dbReference>
<feature type="repeat" description="ANK" evidence="3">
    <location>
        <begin position="1143"/>
        <end position="1176"/>
    </location>
</feature>
<evidence type="ECO:0000259" key="5">
    <source>
        <dbReference type="Pfam" id="PF22939"/>
    </source>
</evidence>
<evidence type="ECO:0000313" key="7">
    <source>
        <dbReference type="Proteomes" id="UP001583177"/>
    </source>
</evidence>
<dbReference type="InterPro" id="IPR054471">
    <property type="entry name" value="GPIID_WHD"/>
</dbReference>
<dbReference type="SMART" id="SM00248">
    <property type="entry name" value="ANK"/>
    <property type="match status" value="8"/>
</dbReference>
<sequence length="1299" mass="148666">MDAFGLVVNVIATIETVYKIINFFEEIKSSGVDCHEYLSEARSSCILLLQLRERLQGNAVDGHKVQPWSRHLQSLEREDGVLQHYKSDMEQLSNILVAIRSKRFRRIFAWHREKGKIEGIFKKIERHKSSIQIALSHDQFVEAHVETIASLGATETEQQEKVKILDWVQKSAVNYELMQRDYSAAAQEGTGQVFLTSETFRGEDHDHRKLLFAILSQFLSRSGHMSKLVKDMFDNRAKTPPKVEDVMSVLEDFIRSSRCSFLLLDALDEFYNDDGARSRFLNLIRRLQDAGDLRVMMTARPHLSDDPAIWSDATIQIVASDTDLHSYLDQKIYSLKDVYNTYEVEDILDNLSRGPNALEQAYEDAIERIDHQQENRQRYARLTISWMVQCLRPMTPAELQHAVTKPEHLERRPTASSLVKIDTLISFCAGLITLDRESNVIRFIHYTTQEYFTKERLAKWLPSAGSDTALFCTIYLMNPSLTGALEFIQKEWELKEAESLKLQLEGTEMSKGWRSVTRTARKTSEGPKRPRPREVRKLPQGPSADWPFLDYCRNYWGPHCLDFQKRLETLLLQFLTGPAAKIIYKGFGDLWDPRTSARASYFWNDPSFALAKGRLLSPISICSRWGLHHLAGKLLDQGYNTSVAPMPPYDHTLKFHVAVDEPFLLACQYGHSELARLLLERTSISEDLYYKAFEAADKEDDIDTLDLIITHFPFDAILFRRIALCSSIDHSRIKENLYLRGLDFTLDTDFSPRPLLQRAGASFWVECLFPSILDVNKVYPADHEAWERAGSDAGYDDYVDCDEWTPLEHAAVAGCLENTRVLLKQPEIRAFGRKGSGYKVLELASRSGEVEIVRLLLFHASKTPEIAERAWYSVYQALCGISRYWAKPSTVPILKSLLEYEHLKLLSFDQFRTFIETVLKEHREIIEAAEYTSGFYEFKKLEFLEVALDLMLHHSGIDFLRRDGQGRTLLQDIIPRDASHYTRRLTKNPEIPHANERLVYMFGMLLRHPSFEFPCHWNPVSDLARIFRCVVRDVEVDEPSTFCAIVKCQMILEDTRYDPDIPDEAGRTALSHVSEHGLVSLTKTLLQHSLVNINSRDQSGRTPLSYAAGNSPYYKTRHQAIRTLQILLGNDDIRKVANSPDQTGMTPLMYACRHGQAGTAPILLNIPGTDVNFQDDDGRTPLIHVLQPRVRYDRHEVLSVLLEAPGIAVNIRDKGGRSAIFYALSLGRAYVQDMSLLLQQKGLDLSGILDMRDDNGQALNGQKVLENMECIRKSRHGPLERLESERLDLIESLFSTSTE</sequence>
<organism evidence="6 7">
    <name type="scientific">Diaporthe australafricana</name>
    <dbReference type="NCBI Taxonomy" id="127596"/>
    <lineage>
        <taxon>Eukaryota</taxon>
        <taxon>Fungi</taxon>
        <taxon>Dikarya</taxon>
        <taxon>Ascomycota</taxon>
        <taxon>Pezizomycotina</taxon>
        <taxon>Sordariomycetes</taxon>
        <taxon>Sordariomycetidae</taxon>
        <taxon>Diaporthales</taxon>
        <taxon>Diaporthaceae</taxon>
        <taxon>Diaporthe</taxon>
    </lineage>
</organism>
<dbReference type="Pfam" id="PF12796">
    <property type="entry name" value="Ank_2"/>
    <property type="match status" value="1"/>
</dbReference>
<evidence type="ECO:0000256" key="4">
    <source>
        <dbReference type="SAM" id="MobiDB-lite"/>
    </source>
</evidence>
<dbReference type="InterPro" id="IPR050889">
    <property type="entry name" value="Dendritic_Spine_Reg/Scaffold"/>
</dbReference>
<dbReference type="SUPFAM" id="SSF48403">
    <property type="entry name" value="Ankyrin repeat"/>
    <property type="match status" value="1"/>
</dbReference>
<dbReference type="Pfam" id="PF22939">
    <property type="entry name" value="WHD_GPIID"/>
    <property type="match status" value="1"/>
</dbReference>
<feature type="domain" description="GPI inositol-deacylase winged helix" evidence="5">
    <location>
        <begin position="376"/>
        <end position="458"/>
    </location>
</feature>
<dbReference type="InterPro" id="IPR036770">
    <property type="entry name" value="Ankyrin_rpt-contain_sf"/>
</dbReference>
<keyword evidence="2 3" id="KW-0040">ANK repeat</keyword>
<evidence type="ECO:0000256" key="2">
    <source>
        <dbReference type="ARBA" id="ARBA00023043"/>
    </source>
</evidence>
<feature type="region of interest" description="Disordered" evidence="4">
    <location>
        <begin position="515"/>
        <end position="539"/>
    </location>
</feature>
<keyword evidence="7" id="KW-1185">Reference proteome</keyword>
<gene>
    <name evidence="6" type="ORF">Daus18300_004435</name>
</gene>
<evidence type="ECO:0000256" key="1">
    <source>
        <dbReference type="ARBA" id="ARBA00022737"/>
    </source>
</evidence>
<dbReference type="PANTHER" id="PTHR24166:SF48">
    <property type="entry name" value="PROTEIN VAPYRIN"/>
    <property type="match status" value="1"/>
</dbReference>
<keyword evidence="1" id="KW-0677">Repeat</keyword>
<reference evidence="6 7" key="1">
    <citation type="journal article" date="2024" name="IMA Fungus">
        <title>IMA Genome - F19 : A genome assembly and annotation guide to empower mycologists, including annotated draft genome sequences of Ceratocystis pirilliformis, Diaporthe australafricana, Fusarium ophioides, Paecilomyces lecythidis, and Sporothrix stenoceras.</title>
        <authorList>
            <person name="Aylward J."/>
            <person name="Wilson A.M."/>
            <person name="Visagie C.M."/>
            <person name="Spraker J."/>
            <person name="Barnes I."/>
            <person name="Buitendag C."/>
            <person name="Ceriani C."/>
            <person name="Del Mar Angel L."/>
            <person name="du Plessis D."/>
            <person name="Fuchs T."/>
            <person name="Gasser K."/>
            <person name="Kramer D."/>
            <person name="Li W."/>
            <person name="Munsamy K."/>
            <person name="Piso A."/>
            <person name="Price J.L."/>
            <person name="Sonnekus B."/>
            <person name="Thomas C."/>
            <person name="van der Nest A."/>
            <person name="van Dijk A."/>
            <person name="van Heerden A."/>
            <person name="van Vuuren N."/>
            <person name="Yilmaz N."/>
            <person name="Duong T.A."/>
            <person name="van der Merwe N.A."/>
            <person name="Wingfield M.J."/>
            <person name="Wingfield B.D."/>
        </authorList>
    </citation>
    <scope>NUCLEOTIDE SEQUENCE [LARGE SCALE GENOMIC DNA]</scope>
    <source>
        <strain evidence="6 7">CMW 18300</strain>
    </source>
</reference>
<dbReference type="InterPro" id="IPR002110">
    <property type="entry name" value="Ankyrin_rpt"/>
</dbReference>
<dbReference type="Proteomes" id="UP001583177">
    <property type="component" value="Unassembled WGS sequence"/>
</dbReference>
<dbReference type="Pfam" id="PF00023">
    <property type="entry name" value="Ank"/>
    <property type="match status" value="1"/>
</dbReference>
<name>A0ABR3X8K2_9PEZI</name>
<proteinExistence type="predicted"/>
<dbReference type="PANTHER" id="PTHR24166">
    <property type="entry name" value="ROLLING PEBBLES, ISOFORM B"/>
    <property type="match status" value="1"/>
</dbReference>
<accession>A0ABR3X8K2</accession>
<evidence type="ECO:0000256" key="3">
    <source>
        <dbReference type="PROSITE-ProRule" id="PRU00023"/>
    </source>
</evidence>
<protein>
    <recommendedName>
        <fullName evidence="5">GPI inositol-deacylase winged helix domain-containing protein</fullName>
    </recommendedName>
</protein>
<feature type="compositionally biased region" description="Basic and acidic residues" evidence="4">
    <location>
        <begin position="522"/>
        <end position="537"/>
    </location>
</feature>
<dbReference type="EMBL" id="JAWRVE010000030">
    <property type="protein sequence ID" value="KAL1872066.1"/>
    <property type="molecule type" value="Genomic_DNA"/>
</dbReference>
<dbReference type="Gene3D" id="1.25.40.20">
    <property type="entry name" value="Ankyrin repeat-containing domain"/>
    <property type="match status" value="2"/>
</dbReference>